<gene>
    <name evidence="2" type="ORF">GCM10010451_48150</name>
</gene>
<protein>
    <submittedName>
        <fullName evidence="2">Uncharacterized protein</fullName>
    </submittedName>
</protein>
<feature type="region of interest" description="Disordered" evidence="1">
    <location>
        <begin position="1"/>
        <end position="29"/>
    </location>
</feature>
<dbReference type="EMBL" id="BAAAUH010000043">
    <property type="protein sequence ID" value="GAA3192500.1"/>
    <property type="molecule type" value="Genomic_DNA"/>
</dbReference>
<accession>A0ABP6PVC0</accession>
<evidence type="ECO:0000313" key="3">
    <source>
        <dbReference type="Proteomes" id="UP001501866"/>
    </source>
</evidence>
<comment type="caution">
    <text evidence="2">The sequence shown here is derived from an EMBL/GenBank/DDBJ whole genome shotgun (WGS) entry which is preliminary data.</text>
</comment>
<dbReference type="Proteomes" id="UP001501866">
    <property type="component" value="Unassembled WGS sequence"/>
</dbReference>
<keyword evidence="3" id="KW-1185">Reference proteome</keyword>
<reference evidence="3" key="1">
    <citation type="journal article" date="2019" name="Int. J. Syst. Evol. Microbiol.">
        <title>The Global Catalogue of Microorganisms (GCM) 10K type strain sequencing project: providing services to taxonomists for standard genome sequencing and annotation.</title>
        <authorList>
            <consortium name="The Broad Institute Genomics Platform"/>
            <consortium name="The Broad Institute Genome Sequencing Center for Infectious Disease"/>
            <person name="Wu L."/>
            <person name="Ma J."/>
        </authorList>
    </citation>
    <scope>NUCLEOTIDE SEQUENCE [LARGE SCALE GENOMIC DNA]</scope>
    <source>
        <strain evidence="3">JCM 9095</strain>
    </source>
</reference>
<name>A0ABP6PVC0_9ACTN</name>
<proteinExistence type="predicted"/>
<sequence length="121" mass="13043">MRCGPQHAGRDDAVPAAAKRSGSHAQSGWHADEVLVLHGTLLPRYRLLSEATARRHDAGRKASLANSSAVPSRWFNGRRVARFPRAFGDGMEEEDALDLTWDQAVWEVARTANGGGGTAPV</sequence>
<organism evidence="2 3">
    <name type="scientific">Streptomyces virens</name>
    <dbReference type="NCBI Taxonomy" id="285572"/>
    <lineage>
        <taxon>Bacteria</taxon>
        <taxon>Bacillati</taxon>
        <taxon>Actinomycetota</taxon>
        <taxon>Actinomycetes</taxon>
        <taxon>Kitasatosporales</taxon>
        <taxon>Streptomycetaceae</taxon>
        <taxon>Streptomyces</taxon>
    </lineage>
</organism>
<evidence type="ECO:0000313" key="2">
    <source>
        <dbReference type="EMBL" id="GAA3192500.1"/>
    </source>
</evidence>
<evidence type="ECO:0000256" key="1">
    <source>
        <dbReference type="SAM" id="MobiDB-lite"/>
    </source>
</evidence>